<evidence type="ECO:0000256" key="12">
    <source>
        <dbReference type="PIRSR" id="PIRSR000018-50"/>
    </source>
</evidence>
<dbReference type="GO" id="GO:0005506">
    <property type="term" value="F:iron ion binding"/>
    <property type="evidence" value="ECO:0007669"/>
    <property type="project" value="InterPro"/>
</dbReference>
<feature type="binding site" description="covalent" evidence="12">
    <location>
        <position position="198"/>
    </location>
    <ligand>
        <name>heme c</name>
        <dbReference type="ChEBI" id="CHEBI:61717"/>
        <label>2</label>
    </ligand>
</feature>
<organism evidence="15 16">
    <name type="scientific">Stappia indica</name>
    <dbReference type="NCBI Taxonomy" id="538381"/>
    <lineage>
        <taxon>Bacteria</taxon>
        <taxon>Pseudomonadati</taxon>
        <taxon>Pseudomonadota</taxon>
        <taxon>Alphaproteobacteria</taxon>
        <taxon>Hyphomicrobiales</taxon>
        <taxon>Stappiaceae</taxon>
        <taxon>Stappia</taxon>
    </lineage>
</organism>
<keyword evidence="5" id="KW-0679">Respiratory chain</keyword>
<feature type="binding site" description="axial binding residue" evidence="13">
    <location>
        <position position="318"/>
    </location>
    <ligand>
        <name>heme c</name>
        <dbReference type="ChEBI" id="CHEBI:61717"/>
        <label>3</label>
    </ligand>
    <ligandPart>
        <name>Fe</name>
        <dbReference type="ChEBI" id="CHEBI:18248"/>
    </ligandPart>
</feature>
<accession>A0A285SFV4</accession>
<comment type="cofactor">
    <cofactor evidence="12">
        <name>heme c</name>
        <dbReference type="ChEBI" id="CHEBI:61717"/>
    </cofactor>
    <text evidence="12">Binds 3 heme c groups covalently per subunit.</text>
</comment>
<evidence type="ECO:0000256" key="5">
    <source>
        <dbReference type="ARBA" id="ARBA00022660"/>
    </source>
</evidence>
<evidence type="ECO:0000313" key="16">
    <source>
        <dbReference type="Proteomes" id="UP000219331"/>
    </source>
</evidence>
<dbReference type="Proteomes" id="UP000219331">
    <property type="component" value="Unassembled WGS sequence"/>
</dbReference>
<feature type="binding site" description="covalent" evidence="12">
    <location>
        <position position="47"/>
    </location>
    <ligand>
        <name>heme c</name>
        <dbReference type="ChEBI" id="CHEBI:61717"/>
        <label>1</label>
    </ligand>
</feature>
<name>A0A285SFV4_9HYPH</name>
<keyword evidence="16" id="KW-1185">Reference proteome</keyword>
<evidence type="ECO:0000256" key="6">
    <source>
        <dbReference type="ARBA" id="ARBA00022723"/>
    </source>
</evidence>
<evidence type="ECO:0000256" key="8">
    <source>
        <dbReference type="ARBA" id="ARBA00022737"/>
    </source>
</evidence>
<evidence type="ECO:0000256" key="9">
    <source>
        <dbReference type="ARBA" id="ARBA00022982"/>
    </source>
</evidence>
<dbReference type="PANTHER" id="PTHR35008:SF8">
    <property type="entry name" value="ALCOHOL DEHYDROGENASE CYTOCHROME C SUBUNIT"/>
    <property type="match status" value="1"/>
</dbReference>
<feature type="binding site" description="covalent" evidence="12">
    <location>
        <position position="195"/>
    </location>
    <ligand>
        <name>heme c</name>
        <dbReference type="ChEBI" id="CHEBI:61717"/>
        <label>2</label>
    </ligand>
</feature>
<keyword evidence="9" id="KW-0249">Electron transport</keyword>
<keyword evidence="2" id="KW-0813">Transport</keyword>
<sequence length="413" mass="45270">MSRLRGALLAGTFAGALGFWIAPAAMAQELSFSQVERGRYLATASDCVACHTNIEEDGKLYAGGRGLATPFGTIYSTNLTPDETTGLGRWSREEFYRALNEGLSRDGSHLYPAMPYPHFTKMSRKDADAIFAYLRTLEPVTAEIPENELPFPLSIRMSVAGWKLLFFDKVEFAVDPDQSEEWNRGRYLVDALGHCGACHTGKNALGADKDDQYLRGGTLDNWYAPNIRGGINGGLADWEAEDIVRFLGEGRSRHTAPMQRMGEVVGLSTQHLRDEDLMAIAVYLKSLDDEPREEAEAPTQARLDTGEAIYFDNCAACHSADRSGVPDIFASLESSNKVTAEDPSTAIRIILAGARAQQTEAVPSQIAMPPFAWKLTDQQVADVVTYLRAVSDRKAGPVSAGAVEDMRTYLQEK</sequence>
<keyword evidence="6 13" id="KW-0479">Metal-binding</keyword>
<keyword evidence="4 12" id="KW-0349">Heme</keyword>
<dbReference type="GO" id="GO:0005886">
    <property type="term" value="C:plasma membrane"/>
    <property type="evidence" value="ECO:0007669"/>
    <property type="project" value="UniProtKB-SubCell"/>
</dbReference>
<keyword evidence="7" id="KW-0732">Signal</keyword>
<feature type="binding site" description="axial binding residue" evidence="13">
    <location>
        <position position="199"/>
    </location>
    <ligand>
        <name>heme c</name>
        <dbReference type="ChEBI" id="CHEBI:61717"/>
        <label>2</label>
    </ligand>
    <ligandPart>
        <name>Fe</name>
        <dbReference type="ChEBI" id="CHEBI:18248"/>
    </ligandPart>
</feature>
<evidence type="ECO:0000256" key="3">
    <source>
        <dbReference type="ARBA" id="ARBA00022475"/>
    </source>
</evidence>
<keyword evidence="3" id="KW-1003">Cell membrane</keyword>
<dbReference type="EMBL" id="OBML01000005">
    <property type="protein sequence ID" value="SOC06777.1"/>
    <property type="molecule type" value="Genomic_DNA"/>
</dbReference>
<feature type="binding site" description="covalent" evidence="12">
    <location>
        <position position="317"/>
    </location>
    <ligand>
        <name>heme c</name>
        <dbReference type="ChEBI" id="CHEBI:61717"/>
        <label>3</label>
    </ligand>
</feature>
<dbReference type="InterPro" id="IPR009056">
    <property type="entry name" value="Cyt_c-like_dom"/>
</dbReference>
<evidence type="ECO:0000256" key="4">
    <source>
        <dbReference type="ARBA" id="ARBA00022617"/>
    </source>
</evidence>
<reference evidence="15 16" key="1">
    <citation type="submission" date="2017-08" db="EMBL/GenBank/DDBJ databases">
        <authorList>
            <person name="de Groot N.N."/>
        </authorList>
    </citation>
    <scope>NUCLEOTIDE SEQUENCE [LARGE SCALE GENOMIC DNA]</scope>
    <source>
        <strain evidence="15 16">USBA 352</strain>
    </source>
</reference>
<evidence type="ECO:0000313" key="15">
    <source>
        <dbReference type="EMBL" id="SOC06777.1"/>
    </source>
</evidence>
<comment type="subcellular location">
    <subcellularLocation>
        <location evidence="1">Cell membrane</location>
    </subcellularLocation>
</comment>
<dbReference type="GO" id="GO:0020037">
    <property type="term" value="F:heme binding"/>
    <property type="evidence" value="ECO:0007669"/>
    <property type="project" value="InterPro"/>
</dbReference>
<dbReference type="Pfam" id="PF00034">
    <property type="entry name" value="Cytochrom_C"/>
    <property type="match status" value="3"/>
</dbReference>
<evidence type="ECO:0000259" key="14">
    <source>
        <dbReference type="PROSITE" id="PS51007"/>
    </source>
</evidence>
<feature type="domain" description="Cytochrome c" evidence="14">
    <location>
        <begin position="301"/>
        <end position="391"/>
    </location>
</feature>
<protein>
    <submittedName>
        <fullName evidence="15">Cytochrome c, mono- and diheme variants</fullName>
    </submittedName>
</protein>
<evidence type="ECO:0000256" key="1">
    <source>
        <dbReference type="ARBA" id="ARBA00004236"/>
    </source>
</evidence>
<dbReference type="GO" id="GO:0009055">
    <property type="term" value="F:electron transfer activity"/>
    <property type="evidence" value="ECO:0007669"/>
    <property type="project" value="InterPro"/>
</dbReference>
<feature type="domain" description="Cytochrome c" evidence="14">
    <location>
        <begin position="180"/>
        <end position="288"/>
    </location>
</feature>
<evidence type="ECO:0000256" key="13">
    <source>
        <dbReference type="PIRSR" id="PIRSR000018-51"/>
    </source>
</evidence>
<dbReference type="PROSITE" id="PS51007">
    <property type="entry name" value="CYTC"/>
    <property type="match status" value="3"/>
</dbReference>
<dbReference type="STRING" id="538381.GCA_001696535_02084"/>
<dbReference type="InterPro" id="IPR036909">
    <property type="entry name" value="Cyt_c-like_dom_sf"/>
</dbReference>
<dbReference type="GO" id="GO:0016614">
    <property type="term" value="F:oxidoreductase activity, acting on CH-OH group of donors"/>
    <property type="evidence" value="ECO:0007669"/>
    <property type="project" value="InterPro"/>
</dbReference>
<keyword evidence="11" id="KW-0472">Membrane</keyword>
<dbReference type="Gene3D" id="1.10.760.10">
    <property type="entry name" value="Cytochrome c-like domain"/>
    <property type="match status" value="3"/>
</dbReference>
<keyword evidence="8" id="KW-0677">Repeat</keyword>
<keyword evidence="10 13" id="KW-0408">Iron</keyword>
<feature type="binding site" description="covalent" evidence="12">
    <location>
        <position position="314"/>
    </location>
    <ligand>
        <name>heme c</name>
        <dbReference type="ChEBI" id="CHEBI:61717"/>
        <label>3</label>
    </ligand>
</feature>
<dbReference type="SUPFAM" id="SSF46626">
    <property type="entry name" value="Cytochrome c"/>
    <property type="match status" value="3"/>
</dbReference>
<evidence type="ECO:0000256" key="2">
    <source>
        <dbReference type="ARBA" id="ARBA00022448"/>
    </source>
</evidence>
<dbReference type="InterPro" id="IPR014353">
    <property type="entry name" value="Membr-bd_ADH_cyt_c"/>
</dbReference>
<dbReference type="OrthoDB" id="9811281at2"/>
<dbReference type="PIRSF" id="PIRSF000018">
    <property type="entry name" value="Mb_ADH_cyt_c"/>
    <property type="match status" value="1"/>
</dbReference>
<dbReference type="PRINTS" id="PR00605">
    <property type="entry name" value="CYTCHROMECIC"/>
</dbReference>
<feature type="domain" description="Cytochrome c" evidence="14">
    <location>
        <begin position="33"/>
        <end position="138"/>
    </location>
</feature>
<dbReference type="AlphaFoldDB" id="A0A285SFV4"/>
<feature type="binding site" description="covalent" evidence="12">
    <location>
        <position position="50"/>
    </location>
    <ligand>
        <name>heme c</name>
        <dbReference type="ChEBI" id="CHEBI:61717"/>
        <label>1</label>
    </ligand>
</feature>
<gene>
    <name evidence="15" type="ORF">SAMN05421512_105206</name>
</gene>
<dbReference type="InterPro" id="IPR051459">
    <property type="entry name" value="Cytochrome_c-type_DH"/>
</dbReference>
<evidence type="ECO:0000256" key="10">
    <source>
        <dbReference type="ARBA" id="ARBA00023004"/>
    </source>
</evidence>
<dbReference type="PANTHER" id="PTHR35008">
    <property type="entry name" value="BLL4482 PROTEIN-RELATED"/>
    <property type="match status" value="1"/>
</dbReference>
<dbReference type="RefSeq" id="WP_097174876.1">
    <property type="nucleotide sequence ID" value="NZ_OBML01000005.1"/>
</dbReference>
<evidence type="ECO:0000256" key="7">
    <source>
        <dbReference type="ARBA" id="ARBA00022729"/>
    </source>
</evidence>
<proteinExistence type="predicted"/>
<feature type="binding site" description="axial binding residue" evidence="13">
    <location>
        <position position="51"/>
    </location>
    <ligand>
        <name>heme c</name>
        <dbReference type="ChEBI" id="CHEBI:61717"/>
        <label>1</label>
    </ligand>
    <ligandPart>
        <name>Fe</name>
        <dbReference type="ChEBI" id="CHEBI:18248"/>
    </ligandPart>
</feature>
<evidence type="ECO:0000256" key="11">
    <source>
        <dbReference type="ARBA" id="ARBA00023136"/>
    </source>
</evidence>
<dbReference type="InterPro" id="IPR008168">
    <property type="entry name" value="Cyt_C_IC"/>
</dbReference>